<feature type="compositionally biased region" description="Low complexity" evidence="1">
    <location>
        <begin position="44"/>
        <end position="61"/>
    </location>
</feature>
<proteinExistence type="predicted"/>
<feature type="region of interest" description="Disordered" evidence="1">
    <location>
        <begin position="1"/>
        <end position="155"/>
    </location>
</feature>
<gene>
    <name evidence="2" type="ORF">RND81_12G104800</name>
</gene>
<organism evidence="2 3">
    <name type="scientific">Saponaria officinalis</name>
    <name type="common">Common soapwort</name>
    <name type="synonym">Lychnis saponaria</name>
    <dbReference type="NCBI Taxonomy" id="3572"/>
    <lineage>
        <taxon>Eukaryota</taxon>
        <taxon>Viridiplantae</taxon>
        <taxon>Streptophyta</taxon>
        <taxon>Embryophyta</taxon>
        <taxon>Tracheophyta</taxon>
        <taxon>Spermatophyta</taxon>
        <taxon>Magnoliopsida</taxon>
        <taxon>eudicotyledons</taxon>
        <taxon>Gunneridae</taxon>
        <taxon>Pentapetalae</taxon>
        <taxon>Caryophyllales</taxon>
        <taxon>Caryophyllaceae</taxon>
        <taxon>Caryophylleae</taxon>
        <taxon>Saponaria</taxon>
    </lineage>
</organism>
<evidence type="ECO:0000256" key="1">
    <source>
        <dbReference type="SAM" id="MobiDB-lite"/>
    </source>
</evidence>
<protein>
    <submittedName>
        <fullName evidence="2">Uncharacterized protein</fullName>
    </submittedName>
</protein>
<dbReference type="EMBL" id="JBDFQZ010000012">
    <property type="protein sequence ID" value="KAK9672509.1"/>
    <property type="molecule type" value="Genomic_DNA"/>
</dbReference>
<evidence type="ECO:0000313" key="2">
    <source>
        <dbReference type="EMBL" id="KAK9672509.1"/>
    </source>
</evidence>
<keyword evidence="3" id="KW-1185">Reference proteome</keyword>
<dbReference type="Proteomes" id="UP001443914">
    <property type="component" value="Unassembled WGS sequence"/>
</dbReference>
<sequence>MTCSLFKSKTHNKRKCPDKGKPLPTPPPKKGKGRPKAAHNLTGTDSVAASQSVAASESVAETETHHQVTAQPTRVGRGGRVISSGRGSRGGKGGKTTAKGGRRGGRAPQEFGLLYDNQGSPFTNVPGDRNGNTIPVQQGATTSCPSTQVSVNKNP</sequence>
<evidence type="ECO:0000313" key="3">
    <source>
        <dbReference type="Proteomes" id="UP001443914"/>
    </source>
</evidence>
<dbReference type="AlphaFoldDB" id="A0AAW1H931"/>
<accession>A0AAW1H931</accession>
<feature type="compositionally biased region" description="Polar residues" evidence="1">
    <location>
        <begin position="130"/>
        <end position="155"/>
    </location>
</feature>
<reference evidence="2" key="1">
    <citation type="submission" date="2024-03" db="EMBL/GenBank/DDBJ databases">
        <title>WGS assembly of Saponaria officinalis var. Norfolk2.</title>
        <authorList>
            <person name="Jenkins J."/>
            <person name="Shu S."/>
            <person name="Grimwood J."/>
            <person name="Barry K."/>
            <person name="Goodstein D."/>
            <person name="Schmutz J."/>
            <person name="Leebens-Mack J."/>
            <person name="Osbourn A."/>
        </authorList>
    </citation>
    <scope>NUCLEOTIDE SEQUENCE [LARGE SCALE GENOMIC DNA]</scope>
    <source>
        <strain evidence="2">JIC</strain>
    </source>
</reference>
<comment type="caution">
    <text evidence="2">The sequence shown here is derived from an EMBL/GenBank/DDBJ whole genome shotgun (WGS) entry which is preliminary data.</text>
</comment>
<name>A0AAW1H931_SAPOF</name>